<dbReference type="SMART" id="SM01014">
    <property type="entry name" value="ARID"/>
    <property type="match status" value="1"/>
</dbReference>
<feature type="domain" description="ARID" evidence="6">
    <location>
        <begin position="82"/>
        <end position="173"/>
    </location>
</feature>
<dbReference type="GO" id="GO:0016514">
    <property type="term" value="C:SWI/SNF complex"/>
    <property type="evidence" value="ECO:0007669"/>
    <property type="project" value="InterPro"/>
</dbReference>
<dbReference type="Pfam" id="PF01388">
    <property type="entry name" value="ARID"/>
    <property type="match status" value="1"/>
</dbReference>
<feature type="compositionally biased region" description="Basic and acidic residues" evidence="5">
    <location>
        <begin position="546"/>
        <end position="555"/>
    </location>
</feature>
<protein>
    <submittedName>
        <fullName evidence="7">Putative AT-rich interactive domain-containing protein 1A isoform X5</fullName>
    </submittedName>
</protein>
<dbReference type="GO" id="GO:0045893">
    <property type="term" value="P:positive regulation of DNA-templated transcription"/>
    <property type="evidence" value="ECO:0007669"/>
    <property type="project" value="TreeGrafter"/>
</dbReference>
<keyword evidence="8" id="KW-1185">Reference proteome</keyword>
<organism evidence="7 8">
    <name type="scientific">Stichopus japonicus</name>
    <name type="common">Sea cucumber</name>
    <dbReference type="NCBI Taxonomy" id="307972"/>
    <lineage>
        <taxon>Eukaryota</taxon>
        <taxon>Metazoa</taxon>
        <taxon>Echinodermata</taxon>
        <taxon>Eleutherozoa</taxon>
        <taxon>Echinozoa</taxon>
        <taxon>Holothuroidea</taxon>
        <taxon>Aspidochirotacea</taxon>
        <taxon>Aspidochirotida</taxon>
        <taxon>Stichopodidae</taxon>
        <taxon>Apostichopus</taxon>
    </lineage>
</organism>
<evidence type="ECO:0000313" key="7">
    <source>
        <dbReference type="EMBL" id="PIK43979.1"/>
    </source>
</evidence>
<dbReference type="GO" id="GO:0006357">
    <property type="term" value="P:regulation of transcription by RNA polymerase II"/>
    <property type="evidence" value="ECO:0007669"/>
    <property type="project" value="TreeGrafter"/>
</dbReference>
<comment type="subcellular location">
    <subcellularLocation>
        <location evidence="1">Nucleus</location>
    </subcellularLocation>
</comment>
<dbReference type="GO" id="GO:0071565">
    <property type="term" value="C:nBAF complex"/>
    <property type="evidence" value="ECO:0007669"/>
    <property type="project" value="TreeGrafter"/>
</dbReference>
<dbReference type="Gene3D" id="1.10.150.60">
    <property type="entry name" value="ARID DNA-binding domain"/>
    <property type="match status" value="1"/>
</dbReference>
<dbReference type="InterPro" id="IPR036431">
    <property type="entry name" value="ARID_dom_sf"/>
</dbReference>
<feature type="region of interest" description="Disordered" evidence="5">
    <location>
        <begin position="593"/>
        <end position="613"/>
    </location>
</feature>
<feature type="region of interest" description="Disordered" evidence="5">
    <location>
        <begin position="1027"/>
        <end position="1058"/>
    </location>
</feature>
<feature type="compositionally biased region" description="Low complexity" evidence="5">
    <location>
        <begin position="424"/>
        <end position="437"/>
    </location>
</feature>
<evidence type="ECO:0000256" key="2">
    <source>
        <dbReference type="ARBA" id="ARBA00022553"/>
    </source>
</evidence>
<dbReference type="CDD" id="cd16865">
    <property type="entry name" value="ARID_ARID1A-like"/>
    <property type="match status" value="1"/>
</dbReference>
<dbReference type="InterPro" id="IPR001606">
    <property type="entry name" value="ARID_dom"/>
</dbReference>
<dbReference type="PANTHER" id="PTHR12656">
    <property type="entry name" value="BRG-1 ASSOCIATED FACTOR 250 BAF250"/>
    <property type="match status" value="1"/>
</dbReference>
<dbReference type="SMART" id="SM00501">
    <property type="entry name" value="BRIGHT"/>
    <property type="match status" value="1"/>
</dbReference>
<dbReference type="EMBL" id="MRZV01000810">
    <property type="protein sequence ID" value="PIK43979.1"/>
    <property type="molecule type" value="Genomic_DNA"/>
</dbReference>
<dbReference type="InterPro" id="IPR021906">
    <property type="entry name" value="BAF250/Osa"/>
</dbReference>
<feature type="compositionally biased region" description="Pro residues" evidence="5">
    <location>
        <begin position="409"/>
        <end position="423"/>
    </location>
</feature>
<feature type="compositionally biased region" description="Polar residues" evidence="5">
    <location>
        <begin position="379"/>
        <end position="398"/>
    </location>
</feature>
<feature type="region of interest" description="Disordered" evidence="5">
    <location>
        <begin position="671"/>
        <end position="690"/>
    </location>
</feature>
<evidence type="ECO:0000256" key="4">
    <source>
        <dbReference type="ARBA" id="ARBA00023242"/>
    </source>
</evidence>
<dbReference type="GO" id="GO:0006338">
    <property type="term" value="P:chromatin remodeling"/>
    <property type="evidence" value="ECO:0007669"/>
    <property type="project" value="InterPro"/>
</dbReference>
<evidence type="ECO:0000256" key="1">
    <source>
        <dbReference type="ARBA" id="ARBA00004123"/>
    </source>
</evidence>
<feature type="region of interest" description="Disordered" evidence="5">
    <location>
        <begin position="357"/>
        <end position="569"/>
    </location>
</feature>
<evidence type="ECO:0000256" key="3">
    <source>
        <dbReference type="ARBA" id="ARBA00022853"/>
    </source>
</evidence>
<dbReference type="PANTHER" id="PTHR12656:SF5">
    <property type="entry name" value="TRITHORAX GROUP PROTEIN OSA"/>
    <property type="match status" value="1"/>
</dbReference>
<dbReference type="GO" id="GO:0005654">
    <property type="term" value="C:nucleoplasm"/>
    <property type="evidence" value="ECO:0007669"/>
    <property type="project" value="TreeGrafter"/>
</dbReference>
<accession>A0A2G8K7R0</accession>
<evidence type="ECO:0000256" key="5">
    <source>
        <dbReference type="SAM" id="MobiDB-lite"/>
    </source>
</evidence>
<dbReference type="SUPFAM" id="SSF46774">
    <property type="entry name" value="ARID-like"/>
    <property type="match status" value="1"/>
</dbReference>
<keyword evidence="3" id="KW-0156">Chromatin regulator</keyword>
<dbReference type="Proteomes" id="UP000230750">
    <property type="component" value="Unassembled WGS sequence"/>
</dbReference>
<dbReference type="STRING" id="307972.A0A2G8K7R0"/>
<feature type="compositionally biased region" description="Basic residues" evidence="5">
    <location>
        <begin position="820"/>
        <end position="829"/>
    </location>
</feature>
<reference evidence="7 8" key="1">
    <citation type="journal article" date="2017" name="PLoS Biol.">
        <title>The sea cucumber genome provides insights into morphological evolution and visceral regeneration.</title>
        <authorList>
            <person name="Zhang X."/>
            <person name="Sun L."/>
            <person name="Yuan J."/>
            <person name="Sun Y."/>
            <person name="Gao Y."/>
            <person name="Zhang L."/>
            <person name="Li S."/>
            <person name="Dai H."/>
            <person name="Hamel J.F."/>
            <person name="Liu C."/>
            <person name="Yu Y."/>
            <person name="Liu S."/>
            <person name="Lin W."/>
            <person name="Guo K."/>
            <person name="Jin S."/>
            <person name="Xu P."/>
            <person name="Storey K.B."/>
            <person name="Huan P."/>
            <person name="Zhang T."/>
            <person name="Zhou Y."/>
            <person name="Zhang J."/>
            <person name="Lin C."/>
            <person name="Li X."/>
            <person name="Xing L."/>
            <person name="Huo D."/>
            <person name="Sun M."/>
            <person name="Wang L."/>
            <person name="Mercier A."/>
            <person name="Li F."/>
            <person name="Yang H."/>
            <person name="Xiang J."/>
        </authorList>
    </citation>
    <scope>NUCLEOTIDE SEQUENCE [LARGE SCALE GENOMIC DNA]</scope>
    <source>
        <strain evidence="7">Shaxun</strain>
        <tissue evidence="7">Muscle</tissue>
    </source>
</reference>
<dbReference type="InterPro" id="IPR016024">
    <property type="entry name" value="ARM-type_fold"/>
</dbReference>
<dbReference type="Pfam" id="PF12031">
    <property type="entry name" value="BAF250_C"/>
    <property type="match status" value="1"/>
</dbReference>
<comment type="caution">
    <text evidence="7">The sequence shown here is derived from an EMBL/GenBank/DDBJ whole genome shotgun (WGS) entry which is preliminary data.</text>
</comment>
<dbReference type="OrthoDB" id="8709537at2759"/>
<evidence type="ECO:0000259" key="6">
    <source>
        <dbReference type="PROSITE" id="PS51011"/>
    </source>
</evidence>
<name>A0A2G8K7R0_STIJA</name>
<evidence type="ECO:0000313" key="8">
    <source>
        <dbReference type="Proteomes" id="UP000230750"/>
    </source>
</evidence>
<sequence length="1299" mass="143587">MGWVYSLLFLKKYITRHPWRLPVLSASPHKRTSPVGQLVRSPAWGRHPQAINQVIKKKTTDGTSNGLVLNRKVLKLYELSDDPNRKVFLDGLLKFMDDRGQPIKNTPQVASHVLDLFRLYFLVKEKGGVVKVSKSKQWKQIASTLAIGNSNSAAYTLKKNYIRYLLPYECFYERNGLDPSHIIAEIDTSGNKKDKKNKKIGANAQPGVIGSQMFNNVPYDQYGQRHSKPGYAPYPNQMPMYPPIGPPRGPMSNNAVPQMPNNMGNNITVRDPFAEMDTAAHMSPAGNPAAFNANIGNNAYVGPPGGPMGPGQYRTNSMPSNEMYNQNMYAMRNSGAMPANSDPYGMGRRELAGVVGGKPEAFNRGSPMPGGDPYLGPNQAGSVNMVPSVSSTQQYQQGSHDRSFITPSPNNPPQQGPAIPPPMSSAATANSNSSSMPQDLQPPMAQPVNYRFPGAQGMGARASTPSSQTYPPPPYSGGVGGAGAVAMQYSGQPQQLQQPPPPPTQQQGGAPMTRAAPSQPATRFPDPNSSPFPQKRPADSFSPVAKRLDTTDLHRVPCRRSSTKHATVQPVATFQRREATSYQWAPQLLHPGNFPFGSRGSQPGPVHPQGMKRDVFSTNEGMGMHHLPSWGAMKPSRTLQATSGGMRGPNYSGPGTLQQALMGNYPRERYPPSKPVKQSSQLPTMSPHKKEVVFPPDSVEATQPTMMKVHMKTGKDVGSVEFWRVMMALKSGLIAESTWALDVLSVLLYDDSTVVSFDLKELKGLLELLVEYYQAVLKLIFGGFQNYHIDSLCSDSPRRRKGDDTTSERTGACENATRARTGKKSLHRTKSGDCEKFRGIDKSKVVKADPRARYSPLTSFYSESSQNAECESKHWSMREALPLRIINQFDGTVEPTQSLSQKYIREADPDNEEEEEWQSYCSEELRLVKDQRRSNTKLVYTSQFRRRPNEHVVVLEDEELRDDTPSMITKNDAQVSVSKRCKCISNILRGLSFIPANSQNFANHAGLLALLGRILLLDHAHAERQDTSRKYKEYDSENDEDELEVKEEPEDSEPVSRDNWSLDCLNSIREDALVIINNISGRLDFALYPEPISLPILDGLLHWSVCLSASALDPFPLLSANSPLTPKRLSVEALAKLSLKENNVDMILATPPFERLERLFGFLTQYVGDRKEPVLRELAIVLLSSLAQEETVASRSIACQKSAVSFLLCYLEDSEYAKSLEKDQNAAQFFLGSDIQSPNNNMMRRAASSLASLAKVPENHPLFLQHQTRLLNLSMSPLVDRSVRELIAAALFHLGSAGS</sequence>
<dbReference type="PROSITE" id="PS51011">
    <property type="entry name" value="ARID"/>
    <property type="match status" value="1"/>
</dbReference>
<keyword evidence="4" id="KW-0539">Nucleus</keyword>
<feature type="region of interest" description="Disordered" evidence="5">
    <location>
        <begin position="795"/>
        <end position="830"/>
    </location>
</feature>
<dbReference type="GO" id="GO:0031491">
    <property type="term" value="F:nucleosome binding"/>
    <property type="evidence" value="ECO:0007669"/>
    <property type="project" value="TreeGrafter"/>
</dbReference>
<proteinExistence type="predicted"/>
<feature type="compositionally biased region" description="Acidic residues" evidence="5">
    <location>
        <begin position="1036"/>
        <end position="1053"/>
    </location>
</feature>
<dbReference type="SUPFAM" id="SSF48371">
    <property type="entry name" value="ARM repeat"/>
    <property type="match status" value="1"/>
</dbReference>
<dbReference type="GO" id="GO:0035060">
    <property type="term" value="C:brahma complex"/>
    <property type="evidence" value="ECO:0007669"/>
    <property type="project" value="InterPro"/>
</dbReference>
<gene>
    <name evidence="7" type="ORF">BSL78_19157</name>
</gene>
<dbReference type="InterPro" id="IPR033388">
    <property type="entry name" value="BAF250_C"/>
</dbReference>
<dbReference type="GO" id="GO:0003677">
    <property type="term" value="F:DNA binding"/>
    <property type="evidence" value="ECO:0007669"/>
    <property type="project" value="InterPro"/>
</dbReference>
<keyword evidence="2" id="KW-0597">Phosphoprotein</keyword>